<comment type="similarity">
    <text evidence="3">Belongs to the peptidase M50B family.</text>
</comment>
<evidence type="ECO:0000313" key="9">
    <source>
        <dbReference type="EMBL" id="CAA2108439.1"/>
    </source>
</evidence>
<name>A0A679J4W5_VARPD</name>
<gene>
    <name evidence="9" type="ORF">VVAX_04949</name>
</gene>
<dbReference type="RefSeq" id="WP_339092453.1">
    <property type="nucleotide sequence ID" value="NZ_LR743507.1"/>
</dbReference>
<feature type="transmembrane region" description="Helical" evidence="7">
    <location>
        <begin position="6"/>
        <end position="30"/>
    </location>
</feature>
<evidence type="ECO:0000256" key="7">
    <source>
        <dbReference type="SAM" id="Phobius"/>
    </source>
</evidence>
<comment type="subcellular location">
    <subcellularLocation>
        <location evidence="2">Membrane</location>
        <topology evidence="2">Multi-pass membrane protein</topology>
    </subcellularLocation>
</comment>
<feature type="transmembrane region" description="Helical" evidence="7">
    <location>
        <begin position="97"/>
        <end position="115"/>
    </location>
</feature>
<protein>
    <recommendedName>
        <fullName evidence="8">Peptidase M50 domain-containing protein</fullName>
    </recommendedName>
</protein>
<dbReference type="Pfam" id="PF02163">
    <property type="entry name" value="Peptidase_M50"/>
    <property type="match status" value="1"/>
</dbReference>
<keyword evidence="5 7" id="KW-1133">Transmembrane helix</keyword>
<accession>A0A679J4W5</accession>
<evidence type="ECO:0000256" key="1">
    <source>
        <dbReference type="ARBA" id="ARBA00001947"/>
    </source>
</evidence>
<comment type="cofactor">
    <cofactor evidence="1">
        <name>Zn(2+)</name>
        <dbReference type="ChEBI" id="CHEBI:29105"/>
    </cofactor>
</comment>
<keyword evidence="6 7" id="KW-0472">Membrane</keyword>
<evidence type="ECO:0000259" key="8">
    <source>
        <dbReference type="Pfam" id="PF02163"/>
    </source>
</evidence>
<sequence>MLIASQFIAAIALLAALHVTVVALLGRWLGIAIREVSFGMGPALLSAGVFRLRALPLGGSVVFKDTQTEAPPSGAIDIDIDKWAVDAFDHQPRAVRVLLPLCGVAALAAVAFALHPGSAGASAAHGFAQWVSGALAPSSTALRLIEGATRVASLGFTPLLGMLAAKLTALNLLPLPSMAGGQALLALLDPSPRDMPQWKVSLLQGSVWLLLALALSWAAAVGIFALGR</sequence>
<dbReference type="GO" id="GO:0006508">
    <property type="term" value="P:proteolysis"/>
    <property type="evidence" value="ECO:0007669"/>
    <property type="project" value="InterPro"/>
</dbReference>
<dbReference type="InterPro" id="IPR008915">
    <property type="entry name" value="Peptidase_M50"/>
</dbReference>
<evidence type="ECO:0000256" key="5">
    <source>
        <dbReference type="ARBA" id="ARBA00022989"/>
    </source>
</evidence>
<evidence type="ECO:0000256" key="2">
    <source>
        <dbReference type="ARBA" id="ARBA00004141"/>
    </source>
</evidence>
<evidence type="ECO:0000256" key="4">
    <source>
        <dbReference type="ARBA" id="ARBA00022692"/>
    </source>
</evidence>
<reference evidence="9" key="1">
    <citation type="submission" date="2019-12" db="EMBL/GenBank/DDBJ databases">
        <authorList>
            <person name="Cremers G."/>
        </authorList>
    </citation>
    <scope>NUCLEOTIDE SEQUENCE</scope>
    <source>
        <strain evidence="9">Vvax</strain>
    </source>
</reference>
<dbReference type="GO" id="GO:0016020">
    <property type="term" value="C:membrane"/>
    <property type="evidence" value="ECO:0007669"/>
    <property type="project" value="UniProtKB-SubCell"/>
</dbReference>
<keyword evidence="4 7" id="KW-0812">Transmembrane</keyword>
<feature type="domain" description="Peptidase M50" evidence="8">
    <location>
        <begin position="7"/>
        <end position="197"/>
    </location>
</feature>
<feature type="transmembrane region" description="Helical" evidence="7">
    <location>
        <begin position="207"/>
        <end position="227"/>
    </location>
</feature>
<organism evidence="9">
    <name type="scientific">Variovorax paradoxus</name>
    <dbReference type="NCBI Taxonomy" id="34073"/>
    <lineage>
        <taxon>Bacteria</taxon>
        <taxon>Pseudomonadati</taxon>
        <taxon>Pseudomonadota</taxon>
        <taxon>Betaproteobacteria</taxon>
        <taxon>Burkholderiales</taxon>
        <taxon>Comamonadaceae</taxon>
        <taxon>Variovorax</taxon>
    </lineage>
</organism>
<evidence type="ECO:0000256" key="3">
    <source>
        <dbReference type="ARBA" id="ARBA00007931"/>
    </source>
</evidence>
<proteinExistence type="inferred from homology"/>
<dbReference type="EMBL" id="LR743507">
    <property type="protein sequence ID" value="CAA2108439.1"/>
    <property type="molecule type" value="Genomic_DNA"/>
</dbReference>
<dbReference type="AlphaFoldDB" id="A0A679J4W5"/>
<evidence type="ECO:0000256" key="6">
    <source>
        <dbReference type="ARBA" id="ARBA00023136"/>
    </source>
</evidence>